<organism evidence="2 3">
    <name type="scientific">Nasonia vitripennis</name>
    <name type="common">Parasitic wasp</name>
    <dbReference type="NCBI Taxonomy" id="7425"/>
    <lineage>
        <taxon>Eukaryota</taxon>
        <taxon>Metazoa</taxon>
        <taxon>Ecdysozoa</taxon>
        <taxon>Arthropoda</taxon>
        <taxon>Hexapoda</taxon>
        <taxon>Insecta</taxon>
        <taxon>Pterygota</taxon>
        <taxon>Neoptera</taxon>
        <taxon>Endopterygota</taxon>
        <taxon>Hymenoptera</taxon>
        <taxon>Apocrita</taxon>
        <taxon>Proctotrupomorpha</taxon>
        <taxon>Chalcidoidea</taxon>
        <taxon>Pteromalidae</taxon>
        <taxon>Pteromalinae</taxon>
        <taxon>Nasonia</taxon>
    </lineage>
</organism>
<dbReference type="InterPro" id="IPR010629">
    <property type="entry name" value="Ins_allergen"/>
</dbReference>
<dbReference type="Proteomes" id="UP000002358">
    <property type="component" value="Chromosome 1"/>
</dbReference>
<dbReference type="PANTHER" id="PTHR21163">
    <property type="entry name" value="PROTEIN G12"/>
    <property type="match status" value="1"/>
</dbReference>
<dbReference type="Pfam" id="PF06757">
    <property type="entry name" value="Ins_allergen_rp"/>
    <property type="match status" value="7"/>
</dbReference>
<keyword evidence="1" id="KW-0732">Signal</keyword>
<dbReference type="KEGG" id="nvi:100115024"/>
<proteinExistence type="predicted"/>
<evidence type="ECO:0000313" key="3">
    <source>
        <dbReference type="Proteomes" id="UP000002358"/>
    </source>
</evidence>
<evidence type="ECO:0000313" key="2">
    <source>
        <dbReference type="EnsemblMetazoa" id="XP_008208307"/>
    </source>
</evidence>
<dbReference type="EnsemblMetazoa" id="XM_008210085">
    <property type="protein sequence ID" value="XP_008208307"/>
    <property type="gene ID" value="LOC100115024"/>
</dbReference>
<sequence length="1399" mass="159492">MKFSFAFLAVLFVARALEISAVPIHNEQHKTLASAGLSADLQDFLALVPVNKIQEIFYQYLSDDDDFGAALDYLLSDEFQSLIIDIEAEAEVRELLNYLEDAGLTAYDFINKINDILGIDRISPKATFRTITGGLPGFIKDIKAVLPIDMIEKLYKEKLETSPDFAELVKRLSSQEFQGLINKIMTNPELQNLMKRAEAKGVDVQAILDFFTSVLGLKFPSRPVFSLTRSLKDDLNEFLALIPVEKIKDIFFKYLTEDEDFAEAVDYLLSNEFKSLVVEIESQPEVLSILKYLQESGLNAYEFVNKINSILGIDNITPRRYTSAKRSLGGLNGFFKDVEAVLPLKEIEELYEEMMASSKEFYALMKKLSSPQFQKLVDQIMTSPKMQNLIRRAEAKGVNIQSVFDFLTNLLGLHFPSQRVYSLKKNLKDDLNDFLALVPVERIKEIFYDYLANDEAFGEALDYVLSEEFQGLIIEIEAQKEVKQLLQFLQESGLQAHEFINKINDILGIEHIVPRIHYNSIRITGGLPGFIQDIKATLPIDQIKKLYDDKLKSSSDFAALIKRLSSDEFQGLVDKLLDNAELQNLIKRAEAKGVDVQAIFEFFSSLLGLKFPSRPVFFLTRNLKDDLNDFLALVPVERIKEIFYDYLANDEAFGEALDYVLSEEFQGLIIEIEAQKEVKQLLQFLQESGLQAHEFINKINDILGIEHIVPRIHYNSIRITGGLPGFIQDIKATLPIDQIKKLYDDKLKSSSDFAALIKRLSSDEFQGLVDKLLDNAELQNLIKRAEAKGVDVQAIFEFFSSLLGLKFPSRPVFFLTRNLKDDLNDFLALVPVERIKEIFYDYLANDEAFGEALDYVLSEEFQGLIIEIEAQKEVKQLLQFLQESGLQAHEFINKINDILGIEHIVPRIHYNSIRITGGLPGFIQDIKATLPIDQIKKLYDDKLKSSSDFAALIKRLSSDEFQGLVDKLLDNAELQNLIKRAEAKGVDVQAIFEFFSSLLGLKFPSRPVFFLTRNLKDDLNDFLALVPVERIKEIFYDYLANDEAFGEALDYVLSEEFQGLIIEIEAQKEVKQLLQFLQESGLQAHEFINKINDILGIEHIVPRIHYNSIRITGGLPGFIQDIKATLSIDQIKKLYDDKLKSSSDFAALIKRLSSDEFQGLVDKLLDNAELQNLIKRAEAKGVDVQAIFEFFSSLLGLKFPSRPVFYKDEEAIDVLRQIWAKVPLDKILDIVVDYLIGDEDFKKVVKFMMGDEFKTILVEIEDLPDARSLLKFLHETGLDVYKWINDLHDLIGLDVELPSFNNYQDITGGVPGLIKDIRALLPLKELYKIYDEKRETSIKFREFINRLQHKELQNAVNALGKHDGFNLMLNKLEALGVDWDAVTEIISAIIGIKFPERPH</sequence>
<evidence type="ECO:0000256" key="1">
    <source>
        <dbReference type="SAM" id="SignalP"/>
    </source>
</evidence>
<dbReference type="PANTHER" id="PTHR21163:SF1">
    <property type="entry name" value="PROTEIN G12"/>
    <property type="match status" value="1"/>
</dbReference>
<keyword evidence="3" id="KW-1185">Reference proteome</keyword>
<gene>
    <name evidence="2" type="primary">100115024</name>
</gene>
<accession>A0A7M7LR36</accession>
<protein>
    <recommendedName>
        <fullName evidence="4">Protein G12</fullName>
    </recommendedName>
</protein>
<feature type="chain" id="PRO_5029661385" description="Protein G12" evidence="1">
    <location>
        <begin position="17"/>
        <end position="1399"/>
    </location>
</feature>
<feature type="signal peptide" evidence="1">
    <location>
        <begin position="1"/>
        <end position="16"/>
    </location>
</feature>
<dbReference type="OrthoDB" id="7882129at2759"/>
<dbReference type="SMR" id="A0A7M7LR36"/>
<dbReference type="InParanoid" id="A0A7M7LR36"/>
<dbReference type="OMA" id="IVAWIHN"/>
<name>A0A7M7LR36_NASVI</name>
<evidence type="ECO:0008006" key="4">
    <source>
        <dbReference type="Google" id="ProtNLM"/>
    </source>
</evidence>
<reference evidence="2" key="1">
    <citation type="submission" date="2021-01" db="UniProtKB">
        <authorList>
            <consortium name="EnsemblMetazoa"/>
        </authorList>
    </citation>
    <scope>IDENTIFICATION</scope>
</reference>